<gene>
    <name evidence="2" type="ORF">G4B88_018651</name>
</gene>
<dbReference type="EMBL" id="JAATIQ010000045">
    <property type="protein sequence ID" value="KAF4394501.1"/>
    <property type="molecule type" value="Genomic_DNA"/>
</dbReference>
<dbReference type="AlphaFoldDB" id="A0A7J6HHQ8"/>
<comment type="caution">
    <text evidence="2">The sequence shown here is derived from an EMBL/GenBank/DDBJ whole genome shotgun (WGS) entry which is preliminary data.</text>
</comment>
<proteinExistence type="predicted"/>
<dbReference type="InterPro" id="IPR002156">
    <property type="entry name" value="RNaseH_domain"/>
</dbReference>
<keyword evidence="3" id="KW-1185">Reference proteome</keyword>
<protein>
    <recommendedName>
        <fullName evidence="1">RNase H type-1 domain-containing protein</fullName>
    </recommendedName>
</protein>
<organism evidence="2 3">
    <name type="scientific">Cannabis sativa</name>
    <name type="common">Hemp</name>
    <name type="synonym">Marijuana</name>
    <dbReference type="NCBI Taxonomy" id="3483"/>
    <lineage>
        <taxon>Eukaryota</taxon>
        <taxon>Viridiplantae</taxon>
        <taxon>Streptophyta</taxon>
        <taxon>Embryophyta</taxon>
        <taxon>Tracheophyta</taxon>
        <taxon>Spermatophyta</taxon>
        <taxon>Magnoliopsida</taxon>
        <taxon>eudicotyledons</taxon>
        <taxon>Gunneridae</taxon>
        <taxon>Pentapetalae</taxon>
        <taxon>rosids</taxon>
        <taxon>fabids</taxon>
        <taxon>Rosales</taxon>
        <taxon>Cannabaceae</taxon>
        <taxon>Cannabis</taxon>
    </lineage>
</organism>
<evidence type="ECO:0000259" key="1">
    <source>
        <dbReference type="Pfam" id="PF13456"/>
    </source>
</evidence>
<sequence>MLTLVFALPTSLELLLETMTGRFYGLELIIYILWPLSPLAAELTAIRAGVHLAVEKKLPKICIALDCLAAIQLINSKFRVPFMVLIMRAKTFP</sequence>
<reference evidence="2 3" key="1">
    <citation type="journal article" date="2020" name="bioRxiv">
        <title>Sequence and annotation of 42 cannabis genomes reveals extensive copy number variation in cannabinoid synthesis and pathogen resistance genes.</title>
        <authorList>
            <person name="Mckernan K.J."/>
            <person name="Helbert Y."/>
            <person name="Kane L.T."/>
            <person name="Ebling H."/>
            <person name="Zhang L."/>
            <person name="Liu B."/>
            <person name="Eaton Z."/>
            <person name="Mclaughlin S."/>
            <person name="Kingan S."/>
            <person name="Baybayan P."/>
            <person name="Concepcion G."/>
            <person name="Jordan M."/>
            <person name="Riva A."/>
            <person name="Barbazuk W."/>
            <person name="Harkins T."/>
        </authorList>
    </citation>
    <scope>NUCLEOTIDE SEQUENCE [LARGE SCALE GENOMIC DNA]</scope>
    <source>
        <strain evidence="3">cv. Jamaican Lion 4</strain>
        <tissue evidence="2">Leaf</tissue>
    </source>
</reference>
<accession>A0A7J6HHQ8</accession>
<dbReference type="GO" id="GO:0004523">
    <property type="term" value="F:RNA-DNA hybrid ribonuclease activity"/>
    <property type="evidence" value="ECO:0007669"/>
    <property type="project" value="InterPro"/>
</dbReference>
<evidence type="ECO:0000313" key="2">
    <source>
        <dbReference type="EMBL" id="KAF4394501.1"/>
    </source>
</evidence>
<name>A0A7J6HHQ8_CANSA</name>
<evidence type="ECO:0000313" key="3">
    <source>
        <dbReference type="Proteomes" id="UP000583929"/>
    </source>
</evidence>
<dbReference type="Proteomes" id="UP000583929">
    <property type="component" value="Unassembled WGS sequence"/>
</dbReference>
<dbReference type="Pfam" id="PF13456">
    <property type="entry name" value="RVT_3"/>
    <property type="match status" value="1"/>
</dbReference>
<feature type="domain" description="RNase H type-1" evidence="1">
    <location>
        <begin position="37"/>
        <end position="78"/>
    </location>
</feature>
<dbReference type="GO" id="GO:0003676">
    <property type="term" value="F:nucleic acid binding"/>
    <property type="evidence" value="ECO:0007669"/>
    <property type="project" value="InterPro"/>
</dbReference>